<reference evidence="3 4" key="1">
    <citation type="journal article" date="2015" name="Parasitol. Res.">
        <title>Viruses in close associations with free-living amoebae.</title>
        <authorList>
            <person name="Scheid P."/>
        </authorList>
    </citation>
    <scope>NUCLEOTIDE SEQUENCE [LARGE SCALE GENOMIC DNA]</scope>
    <source>
        <strain evidence="3">KlaHel</strain>
    </source>
</reference>
<feature type="transmembrane region" description="Helical" evidence="2">
    <location>
        <begin position="177"/>
        <end position="199"/>
    </location>
</feature>
<dbReference type="RefSeq" id="YP_009120359.1">
    <property type="nucleotide sequence ID" value="NC_026440.1"/>
</dbReference>
<evidence type="ECO:0000313" key="4">
    <source>
        <dbReference type="Proteomes" id="UP000202511"/>
    </source>
</evidence>
<evidence type="ECO:0000256" key="1">
    <source>
        <dbReference type="SAM" id="MobiDB-lite"/>
    </source>
</evidence>
<feature type="region of interest" description="Disordered" evidence="1">
    <location>
        <begin position="224"/>
        <end position="258"/>
    </location>
</feature>
<feature type="compositionally biased region" description="Basic residues" evidence="1">
    <location>
        <begin position="224"/>
        <end position="247"/>
    </location>
</feature>
<dbReference type="GeneID" id="23463041"/>
<proteinExistence type="predicted"/>
<evidence type="ECO:0000313" key="3">
    <source>
        <dbReference type="EMBL" id="AJF98124.1"/>
    </source>
</evidence>
<dbReference type="Proteomes" id="UP000202511">
    <property type="component" value="Segment"/>
</dbReference>
<feature type="transmembrane region" description="Helical" evidence="2">
    <location>
        <begin position="130"/>
        <end position="148"/>
    </location>
</feature>
<evidence type="ECO:0000256" key="2">
    <source>
        <dbReference type="SAM" id="Phobius"/>
    </source>
</evidence>
<keyword evidence="2" id="KW-1133">Transmembrane helix</keyword>
<feature type="compositionally biased region" description="Polar residues" evidence="1">
    <location>
        <begin position="248"/>
        <end position="258"/>
    </location>
</feature>
<dbReference type="KEGG" id="vg:23463041"/>
<organism evidence="3 4">
    <name type="scientific">Pandoravirus inopinatum</name>
    <dbReference type="NCBI Taxonomy" id="1605721"/>
    <lineage>
        <taxon>Viruses</taxon>
        <taxon>Pandoravirus</taxon>
    </lineage>
</organism>
<protein>
    <recommendedName>
        <fullName evidence="5">Transmembrane protein</fullName>
    </recommendedName>
</protein>
<sequence>MRTKIRARAAITNGASKSKKGDMASSSDCVSLAACIEPLFFVVGVGIVVVPAFWSSVWFLGSFVSWLLCRRRDQYRRVRGFIAVSLDLRDSFGRRTPLLIHAVSNHNLFFHLSLLSLFGPFRLAVRLGRLALLVGALFFLFFFFFRVWRKKRKNAPATICRREWAALTRSNRHCPIFFFRLCVFHPWACAAAAFGVFVLRDSRVGSRAKKLVSHMLAPLSYLKKPKTHKKASSPKKKEKSAVHHRGTFTKTTSRGARA</sequence>
<keyword evidence="2" id="KW-0812">Transmembrane</keyword>
<evidence type="ECO:0008006" key="5">
    <source>
        <dbReference type="Google" id="ProtNLM"/>
    </source>
</evidence>
<feature type="transmembrane region" description="Helical" evidence="2">
    <location>
        <begin position="40"/>
        <end position="69"/>
    </location>
</feature>
<keyword evidence="2" id="KW-0472">Membrane</keyword>
<dbReference type="EMBL" id="KP136319">
    <property type="protein sequence ID" value="AJF98124.1"/>
    <property type="molecule type" value="Genomic_DNA"/>
</dbReference>
<accession>A0A0B5J3G7</accession>
<name>A0A0B5J3G7_9VIRU</name>